<proteinExistence type="inferred from homology"/>
<evidence type="ECO:0000259" key="5">
    <source>
        <dbReference type="Pfam" id="PF04073"/>
    </source>
</evidence>
<protein>
    <recommendedName>
        <fullName evidence="4">Cys-tRNA(Pro)/Cys-tRNA(Cys) deacylase</fullName>
        <ecNumber evidence="4">4.2.-.-</ecNumber>
    </recommendedName>
</protein>
<evidence type="ECO:0000313" key="6">
    <source>
        <dbReference type="EMBL" id="SEA78797.1"/>
    </source>
</evidence>
<feature type="domain" description="YbaK/aminoacyl-tRNA synthetase-associated" evidence="5">
    <location>
        <begin position="33"/>
        <end position="146"/>
    </location>
</feature>
<dbReference type="PIRSF" id="PIRSF006181">
    <property type="entry name" value="EbsC_YbaK"/>
    <property type="match status" value="1"/>
</dbReference>
<dbReference type="GO" id="GO:0006412">
    <property type="term" value="P:translation"/>
    <property type="evidence" value="ECO:0007669"/>
    <property type="project" value="UniProtKB-KW"/>
</dbReference>
<keyword evidence="2 4" id="KW-0648">Protein biosynthesis</keyword>
<organism evidence="6 7">
    <name type="scientific">Bowdeniella nasicola</name>
    <dbReference type="NCBI Taxonomy" id="208480"/>
    <lineage>
        <taxon>Bacteria</taxon>
        <taxon>Bacillati</taxon>
        <taxon>Actinomycetota</taxon>
        <taxon>Actinomycetes</taxon>
        <taxon>Actinomycetales</taxon>
        <taxon>Actinomycetaceae</taxon>
        <taxon>Bowdeniella</taxon>
    </lineage>
</organism>
<evidence type="ECO:0000256" key="4">
    <source>
        <dbReference type="PIRNR" id="PIRNR006181"/>
    </source>
</evidence>
<dbReference type="OrthoDB" id="9809296at2"/>
<dbReference type="EC" id="4.2.-.-" evidence="4"/>
<keyword evidence="3 4" id="KW-0456">Lyase</keyword>
<sequence length="158" mass="16047">MSATRAEALCARQGVPVRVRSYEHDAAATNFGAEAVAKTGLGADRVFKTLVVDSGGALAFALVPVAARLDLRAVARELGGKKARLADRAVAERATGYVMGGITALASRSALACLVDSSAAAEPSFIVSAGARGRNLELAYADFARLTGARLAAIATAG</sequence>
<dbReference type="AlphaFoldDB" id="A0A1H4E1U8"/>
<dbReference type="PANTHER" id="PTHR30411">
    <property type="entry name" value="CYTOPLASMIC PROTEIN"/>
    <property type="match status" value="1"/>
</dbReference>
<dbReference type="Proteomes" id="UP000199288">
    <property type="component" value="Unassembled WGS sequence"/>
</dbReference>
<dbReference type="RefSeq" id="WP_092566202.1">
    <property type="nucleotide sequence ID" value="NZ_FNQV01000024.1"/>
</dbReference>
<dbReference type="GO" id="GO:0002161">
    <property type="term" value="F:aminoacyl-tRNA deacylase activity"/>
    <property type="evidence" value="ECO:0007669"/>
    <property type="project" value="InterPro"/>
</dbReference>
<dbReference type="GO" id="GO:0016829">
    <property type="term" value="F:lyase activity"/>
    <property type="evidence" value="ECO:0007669"/>
    <property type="project" value="UniProtKB-KW"/>
</dbReference>
<dbReference type="Gene3D" id="3.90.960.10">
    <property type="entry name" value="YbaK/aminoacyl-tRNA synthetase-associated domain"/>
    <property type="match status" value="1"/>
</dbReference>
<dbReference type="PANTHER" id="PTHR30411:SF0">
    <property type="entry name" value="CYS-TRNA(PRO)_CYS-TRNA(CYS) DEACYLASE YBAK"/>
    <property type="match status" value="1"/>
</dbReference>
<evidence type="ECO:0000313" key="7">
    <source>
        <dbReference type="Proteomes" id="UP000199288"/>
    </source>
</evidence>
<accession>A0A1H4E1U8</accession>
<gene>
    <name evidence="6" type="ORF">SAMN02910418_02416</name>
</gene>
<comment type="similarity">
    <text evidence="1 4">Belongs to the prolyl-tRNA editing family. YbaK/EbsC subfamily.</text>
</comment>
<dbReference type="InterPro" id="IPR036754">
    <property type="entry name" value="YbaK/aa-tRNA-synt-asso_dom_sf"/>
</dbReference>
<evidence type="ECO:0000256" key="3">
    <source>
        <dbReference type="ARBA" id="ARBA00023239"/>
    </source>
</evidence>
<reference evidence="7" key="1">
    <citation type="submission" date="2016-10" db="EMBL/GenBank/DDBJ databases">
        <authorList>
            <person name="Varghese N."/>
            <person name="Submissions S."/>
        </authorList>
    </citation>
    <scope>NUCLEOTIDE SEQUENCE [LARGE SCALE GENOMIC DNA]</scope>
    <source>
        <strain evidence="7">KPR-1</strain>
    </source>
</reference>
<dbReference type="InterPro" id="IPR007214">
    <property type="entry name" value="YbaK/aa-tRNA-synth-assoc-dom"/>
</dbReference>
<dbReference type="InterPro" id="IPR004369">
    <property type="entry name" value="Prolyl-tRNA_editing_YbaK/EbsC"/>
</dbReference>
<dbReference type="SUPFAM" id="SSF55826">
    <property type="entry name" value="YbaK/ProRS associated domain"/>
    <property type="match status" value="1"/>
</dbReference>
<name>A0A1H4E1U8_9ACTO</name>
<dbReference type="Pfam" id="PF04073">
    <property type="entry name" value="tRNA_edit"/>
    <property type="match status" value="1"/>
</dbReference>
<dbReference type="EMBL" id="FNQV01000024">
    <property type="protein sequence ID" value="SEA78797.1"/>
    <property type="molecule type" value="Genomic_DNA"/>
</dbReference>
<keyword evidence="7" id="KW-1185">Reference proteome</keyword>
<evidence type="ECO:0000256" key="1">
    <source>
        <dbReference type="ARBA" id="ARBA00009798"/>
    </source>
</evidence>
<evidence type="ECO:0000256" key="2">
    <source>
        <dbReference type="ARBA" id="ARBA00022917"/>
    </source>
</evidence>